<dbReference type="PROSITE" id="PS00108">
    <property type="entry name" value="PROTEIN_KINASE_ST"/>
    <property type="match status" value="1"/>
</dbReference>
<proteinExistence type="inferred from homology"/>
<comment type="caution">
    <text evidence="5">The sequence shown here is derived from an EMBL/GenBank/DDBJ whole genome shotgun (WGS) entry which is preliminary data.</text>
</comment>
<dbReference type="Gene3D" id="3.30.200.20">
    <property type="entry name" value="Phosphorylase Kinase, domain 1"/>
    <property type="match status" value="1"/>
</dbReference>
<organism evidence="5 6">
    <name type="scientific">Pleodorina starrii</name>
    <dbReference type="NCBI Taxonomy" id="330485"/>
    <lineage>
        <taxon>Eukaryota</taxon>
        <taxon>Viridiplantae</taxon>
        <taxon>Chlorophyta</taxon>
        <taxon>core chlorophytes</taxon>
        <taxon>Chlorophyceae</taxon>
        <taxon>CS clade</taxon>
        <taxon>Chlamydomonadales</taxon>
        <taxon>Volvocaceae</taxon>
        <taxon>Pleodorina</taxon>
    </lineage>
</organism>
<keyword evidence="6" id="KW-1185">Reference proteome</keyword>
<dbReference type="Gene3D" id="1.10.510.10">
    <property type="entry name" value="Transferase(Phosphotransferase) domain 1"/>
    <property type="match status" value="1"/>
</dbReference>
<keyword evidence="2" id="KW-0547">Nucleotide-binding</keyword>
<feature type="domain" description="Protein kinase" evidence="4">
    <location>
        <begin position="16"/>
        <end position="244"/>
    </location>
</feature>
<dbReference type="PROSITE" id="PS50011">
    <property type="entry name" value="PROTEIN_KINASE_DOM"/>
    <property type="match status" value="1"/>
</dbReference>
<accession>A0A9W6BG69</accession>
<dbReference type="InterPro" id="IPR000719">
    <property type="entry name" value="Prot_kinase_dom"/>
</dbReference>
<dbReference type="SUPFAM" id="SSF56112">
    <property type="entry name" value="Protein kinase-like (PK-like)"/>
    <property type="match status" value="1"/>
</dbReference>
<dbReference type="SMART" id="SM00220">
    <property type="entry name" value="S_TKc"/>
    <property type="match status" value="1"/>
</dbReference>
<gene>
    <name evidence="5" type="primary">PLESTBF000253</name>
    <name evidence="5" type="ORF">PLESTB_000513800</name>
</gene>
<evidence type="ECO:0000256" key="3">
    <source>
        <dbReference type="ARBA" id="ARBA00022840"/>
    </source>
</evidence>
<dbReference type="GO" id="GO:0005524">
    <property type="term" value="F:ATP binding"/>
    <property type="evidence" value="ECO:0007669"/>
    <property type="project" value="UniProtKB-KW"/>
</dbReference>
<reference evidence="5 6" key="1">
    <citation type="journal article" date="2023" name="Commun. Biol.">
        <title>Reorganization of the ancestral sex-determining regions during the evolution of trioecy in Pleodorina starrii.</title>
        <authorList>
            <person name="Takahashi K."/>
            <person name="Suzuki S."/>
            <person name="Kawai-Toyooka H."/>
            <person name="Yamamoto K."/>
            <person name="Hamaji T."/>
            <person name="Ootsuki R."/>
            <person name="Yamaguchi H."/>
            <person name="Kawachi M."/>
            <person name="Higashiyama T."/>
            <person name="Nozaki H."/>
        </authorList>
    </citation>
    <scope>NUCLEOTIDE SEQUENCE [LARGE SCALE GENOMIC DNA]</scope>
    <source>
        <strain evidence="5 6">NIES-4479</strain>
    </source>
</reference>
<dbReference type="InterPro" id="IPR008271">
    <property type="entry name" value="Ser/Thr_kinase_AS"/>
</dbReference>
<evidence type="ECO:0000256" key="2">
    <source>
        <dbReference type="ARBA" id="ARBA00022741"/>
    </source>
</evidence>
<dbReference type="Proteomes" id="UP001165080">
    <property type="component" value="Unassembled WGS sequence"/>
</dbReference>
<name>A0A9W6BG69_9CHLO</name>
<dbReference type="PANTHER" id="PTHR24056:SF400">
    <property type="entry name" value="KINASE, PUTATIVE-RELATED"/>
    <property type="match status" value="1"/>
</dbReference>
<evidence type="ECO:0000313" key="6">
    <source>
        <dbReference type="Proteomes" id="UP001165080"/>
    </source>
</evidence>
<dbReference type="PANTHER" id="PTHR24056">
    <property type="entry name" value="CELL DIVISION PROTEIN KINASE"/>
    <property type="match status" value="1"/>
</dbReference>
<comment type="similarity">
    <text evidence="1">Belongs to the protein kinase superfamily. CMGC Ser/Thr protein kinase family. CDC2/CDKX subfamily.</text>
</comment>
<dbReference type="GO" id="GO:0005634">
    <property type="term" value="C:nucleus"/>
    <property type="evidence" value="ECO:0007669"/>
    <property type="project" value="TreeGrafter"/>
</dbReference>
<evidence type="ECO:0000259" key="4">
    <source>
        <dbReference type="PROSITE" id="PS50011"/>
    </source>
</evidence>
<dbReference type="InterPro" id="IPR011009">
    <property type="entry name" value="Kinase-like_dom_sf"/>
</dbReference>
<dbReference type="GO" id="GO:0004674">
    <property type="term" value="F:protein serine/threonine kinase activity"/>
    <property type="evidence" value="ECO:0007669"/>
    <property type="project" value="TreeGrafter"/>
</dbReference>
<evidence type="ECO:0000313" key="5">
    <source>
        <dbReference type="EMBL" id="GLC51544.1"/>
    </source>
</evidence>
<evidence type="ECO:0000256" key="1">
    <source>
        <dbReference type="ARBA" id="ARBA00006485"/>
    </source>
</evidence>
<dbReference type="InterPro" id="IPR050108">
    <property type="entry name" value="CDK"/>
</dbReference>
<dbReference type="EMBL" id="BRXU01000004">
    <property type="protein sequence ID" value="GLC51544.1"/>
    <property type="molecule type" value="Genomic_DNA"/>
</dbReference>
<dbReference type="Pfam" id="PF00069">
    <property type="entry name" value="Pkinase"/>
    <property type="match status" value="1"/>
</dbReference>
<protein>
    <recommendedName>
        <fullName evidence="4">Protein kinase domain-containing protein</fullName>
    </recommendedName>
</protein>
<keyword evidence="3" id="KW-0067">ATP-binding</keyword>
<dbReference type="AlphaFoldDB" id="A0A9W6BG69"/>
<sequence>MDAPAQRRLAIAGQELRPLGRIGEGTYACVILASISNSRPNAQGATPHRPGGGLIAVKIWKSKSSEIVRLAKREVVVHTRLNGHPNIVHLRGDYRSGGGRPILLMEYCPRDLQSELRLHPAGLPGATVKLLAWQLVQAFRFMHAERLLHRDLKPANLLLTADGILKVGDFGLAREAPLREPRTGEPGEALTQYVVTRWYRAPEVLLNRPYGTAAGGRQLQRDVSRCTAVYCSAFGVLLAAAPVV</sequence>